<organism evidence="1 2">
    <name type="scientific">Geobacter benzoatilyticus</name>
    <dbReference type="NCBI Taxonomy" id="2815309"/>
    <lineage>
        <taxon>Bacteria</taxon>
        <taxon>Pseudomonadati</taxon>
        <taxon>Thermodesulfobacteriota</taxon>
        <taxon>Desulfuromonadia</taxon>
        <taxon>Geobacterales</taxon>
        <taxon>Geobacteraceae</taxon>
        <taxon>Geobacter</taxon>
    </lineage>
</organism>
<dbReference type="Proteomes" id="UP000663651">
    <property type="component" value="Chromosome"/>
</dbReference>
<reference evidence="1 2" key="1">
    <citation type="submission" date="2021-03" db="EMBL/GenBank/DDBJ databases">
        <title>Geobacter metallireducens gen. nov. sp. nov., a microorganism capable of coupling the complete oxidation of organic compounds to the reduction of iron and other metals.</title>
        <authorList>
            <person name="Li Y."/>
        </authorList>
    </citation>
    <scope>NUCLEOTIDE SEQUENCE [LARGE SCALE GENOMIC DNA]</scope>
    <source>
        <strain evidence="1 2">Jerry-YX</strain>
    </source>
</reference>
<keyword evidence="2" id="KW-1185">Reference proteome</keyword>
<evidence type="ECO:0000313" key="1">
    <source>
        <dbReference type="EMBL" id="QSV44907.1"/>
    </source>
</evidence>
<evidence type="ECO:0000313" key="2">
    <source>
        <dbReference type="Proteomes" id="UP000663651"/>
    </source>
</evidence>
<accession>A0ABX7Q0H7</accession>
<name>A0ABX7Q0H7_9BACT</name>
<proteinExistence type="predicted"/>
<dbReference type="EMBL" id="CP071382">
    <property type="protein sequence ID" value="QSV44907.1"/>
    <property type="molecule type" value="Genomic_DNA"/>
</dbReference>
<gene>
    <name evidence="1" type="ORF">JZM60_12195</name>
</gene>
<protein>
    <submittedName>
        <fullName evidence="1">Uncharacterized protein</fullName>
    </submittedName>
</protein>
<dbReference type="RefSeq" id="WP_207162721.1">
    <property type="nucleotide sequence ID" value="NZ_CP071382.1"/>
</dbReference>
<sequence length="78" mass="8912">MERIGDAIDELTAARAMFSFMAQALHSLNEMPDSNLTEQESFGMHELFFQLMAKFDAVQKILEETLEAETLKSRRATK</sequence>